<dbReference type="NCBIfam" id="NF001097">
    <property type="entry name" value="PRK00129.1"/>
    <property type="match status" value="1"/>
</dbReference>
<keyword evidence="14" id="KW-1185">Reference proteome</keyword>
<dbReference type="PANTHER" id="PTHR32315:SF4">
    <property type="entry name" value="URACIL PHOSPHORIBOSYLTRANSFERASE, CHLOROPLASTIC"/>
    <property type="match status" value="1"/>
</dbReference>
<accession>A0ABS2P807</accession>
<evidence type="ECO:0000256" key="1">
    <source>
        <dbReference type="ARBA" id="ARBA00005180"/>
    </source>
</evidence>
<proteinExistence type="inferred from homology"/>
<protein>
    <recommendedName>
        <fullName evidence="3 11">Uracil phosphoribosyltransferase</fullName>
        <ecNumber evidence="3 11">2.4.2.9</ecNumber>
    </recommendedName>
    <alternativeName>
        <fullName evidence="10 11">UMP pyrophosphorylase</fullName>
    </alternativeName>
    <alternativeName>
        <fullName evidence="11">UPRTase</fullName>
    </alternativeName>
</protein>
<dbReference type="PANTHER" id="PTHR32315">
    <property type="entry name" value="ADENINE PHOSPHORIBOSYLTRANSFERASE"/>
    <property type="match status" value="1"/>
</dbReference>
<keyword evidence="4 11" id="KW-0021">Allosteric enzyme</keyword>
<organism evidence="13 14">
    <name type="scientific">Geomicrobium sediminis</name>
    <dbReference type="NCBI Taxonomy" id="1347788"/>
    <lineage>
        <taxon>Bacteria</taxon>
        <taxon>Bacillati</taxon>
        <taxon>Bacillota</taxon>
        <taxon>Bacilli</taxon>
        <taxon>Bacillales</taxon>
        <taxon>Geomicrobium</taxon>
    </lineage>
</organism>
<feature type="binding site" evidence="11">
    <location>
        <position position="79"/>
    </location>
    <ligand>
        <name>5-phospho-alpha-D-ribose 1-diphosphate</name>
        <dbReference type="ChEBI" id="CHEBI:58017"/>
    </ligand>
</feature>
<evidence type="ECO:0000256" key="11">
    <source>
        <dbReference type="HAMAP-Rule" id="MF_01218"/>
    </source>
</evidence>
<dbReference type="RefSeq" id="WP_042358122.1">
    <property type="nucleotide sequence ID" value="NZ_JAFBEC010000001.1"/>
</dbReference>
<comment type="cofactor">
    <cofactor evidence="11">
        <name>Mg(2+)</name>
        <dbReference type="ChEBI" id="CHEBI:18420"/>
    </cofactor>
    <text evidence="11">Binds 1 Mg(2+) ion per subunit. The magnesium is bound as Mg-PRPP.</text>
</comment>
<dbReference type="InterPro" id="IPR005765">
    <property type="entry name" value="UPRT"/>
</dbReference>
<keyword evidence="7 11" id="KW-0547">Nucleotide-binding</keyword>
<comment type="caution">
    <text evidence="13">The sequence shown here is derived from an EMBL/GenBank/DDBJ whole genome shotgun (WGS) entry which is preliminary data.</text>
</comment>
<dbReference type="GO" id="GO:0004845">
    <property type="term" value="F:uracil phosphoribosyltransferase activity"/>
    <property type="evidence" value="ECO:0007669"/>
    <property type="project" value="UniProtKB-EC"/>
</dbReference>
<keyword evidence="6 11" id="KW-0808">Transferase</keyword>
<dbReference type="HAMAP" id="MF_01218_B">
    <property type="entry name" value="Upp_B"/>
    <property type="match status" value="1"/>
</dbReference>
<evidence type="ECO:0000256" key="4">
    <source>
        <dbReference type="ARBA" id="ARBA00022533"/>
    </source>
</evidence>
<dbReference type="NCBIfam" id="TIGR01091">
    <property type="entry name" value="upp"/>
    <property type="match status" value="1"/>
</dbReference>
<evidence type="ECO:0000256" key="2">
    <source>
        <dbReference type="ARBA" id="ARBA00009516"/>
    </source>
</evidence>
<dbReference type="EMBL" id="JAFBEC010000001">
    <property type="protein sequence ID" value="MBM7631439.1"/>
    <property type="molecule type" value="Genomic_DNA"/>
</dbReference>
<dbReference type="Proteomes" id="UP000741863">
    <property type="component" value="Unassembled WGS sequence"/>
</dbReference>
<dbReference type="SUPFAM" id="SSF53271">
    <property type="entry name" value="PRTase-like"/>
    <property type="match status" value="1"/>
</dbReference>
<keyword evidence="9 11" id="KW-0342">GTP-binding</keyword>
<evidence type="ECO:0000256" key="10">
    <source>
        <dbReference type="ARBA" id="ARBA00031082"/>
    </source>
</evidence>
<feature type="binding site" evidence="11">
    <location>
        <position position="194"/>
    </location>
    <ligand>
        <name>uracil</name>
        <dbReference type="ChEBI" id="CHEBI:17568"/>
    </ligand>
</feature>
<dbReference type="InterPro" id="IPR034332">
    <property type="entry name" value="Upp_B"/>
</dbReference>
<keyword evidence="5 11" id="KW-0328">Glycosyltransferase</keyword>
<comment type="pathway">
    <text evidence="1 11">Pyrimidine metabolism; UMP biosynthesis via salvage pathway; UMP from uracil: step 1/1.</text>
</comment>
<evidence type="ECO:0000259" key="12">
    <source>
        <dbReference type="Pfam" id="PF14681"/>
    </source>
</evidence>
<evidence type="ECO:0000256" key="5">
    <source>
        <dbReference type="ARBA" id="ARBA00022676"/>
    </source>
</evidence>
<sequence>MGKVYVFDHPLIQHKLTYIRDVSTGTKEFRELTDEVATLMAFEITRDLQLEEVTINTPVGPAQSSVIAGKKLGIVPILRAGLGMVEGILDLIPTAKVGHVGLYRDPETFQPVEYYVKLPKDIEERDLIVVDPMLATGGSAVEAINSLKTRGARNIKLMCLIAAPEGVAQVQQDHPDVDIYLAALDEKLNEKGYIVPGLGDAGDRLFGTK</sequence>
<dbReference type="InterPro" id="IPR000836">
    <property type="entry name" value="PRTase_dom"/>
</dbReference>
<evidence type="ECO:0000313" key="14">
    <source>
        <dbReference type="Proteomes" id="UP000741863"/>
    </source>
</evidence>
<reference evidence="13 14" key="1">
    <citation type="submission" date="2021-01" db="EMBL/GenBank/DDBJ databases">
        <title>Genomic Encyclopedia of Type Strains, Phase IV (KMG-IV): sequencing the most valuable type-strain genomes for metagenomic binning, comparative biology and taxonomic classification.</title>
        <authorList>
            <person name="Goeker M."/>
        </authorList>
    </citation>
    <scope>NUCLEOTIDE SEQUENCE [LARGE SCALE GENOMIC DNA]</scope>
    <source>
        <strain evidence="13 14">DSM 25540</strain>
    </source>
</reference>
<dbReference type="InterPro" id="IPR029057">
    <property type="entry name" value="PRTase-like"/>
</dbReference>
<evidence type="ECO:0000256" key="6">
    <source>
        <dbReference type="ARBA" id="ARBA00022679"/>
    </source>
</evidence>
<evidence type="ECO:0000256" key="7">
    <source>
        <dbReference type="ARBA" id="ARBA00022741"/>
    </source>
</evidence>
<name>A0ABS2P807_9BACL</name>
<feature type="binding site" evidence="11">
    <location>
        <begin position="199"/>
        <end position="201"/>
    </location>
    <ligand>
        <name>uracil</name>
        <dbReference type="ChEBI" id="CHEBI:17568"/>
    </ligand>
</feature>
<comment type="similarity">
    <text evidence="2 11">Belongs to the UPRTase family.</text>
</comment>
<dbReference type="Pfam" id="PF14681">
    <property type="entry name" value="UPRTase"/>
    <property type="match status" value="1"/>
</dbReference>
<dbReference type="EC" id="2.4.2.9" evidence="3 11"/>
<dbReference type="Gene3D" id="3.40.50.2020">
    <property type="match status" value="1"/>
</dbReference>
<evidence type="ECO:0000256" key="8">
    <source>
        <dbReference type="ARBA" id="ARBA00022842"/>
    </source>
</evidence>
<comment type="activity regulation">
    <text evidence="11">Allosterically activated by GTP.</text>
</comment>
<comment type="function">
    <text evidence="11">Catalyzes the conversion of uracil and 5-phospho-alpha-D-ribose 1-diphosphate (PRPP) to UMP and diphosphate.</text>
</comment>
<comment type="catalytic activity">
    <reaction evidence="11">
        <text>UMP + diphosphate = 5-phospho-alpha-D-ribose 1-diphosphate + uracil</text>
        <dbReference type="Rhea" id="RHEA:13017"/>
        <dbReference type="ChEBI" id="CHEBI:17568"/>
        <dbReference type="ChEBI" id="CHEBI:33019"/>
        <dbReference type="ChEBI" id="CHEBI:57865"/>
        <dbReference type="ChEBI" id="CHEBI:58017"/>
        <dbReference type="EC" id="2.4.2.9"/>
    </reaction>
</comment>
<evidence type="ECO:0000313" key="13">
    <source>
        <dbReference type="EMBL" id="MBM7631439.1"/>
    </source>
</evidence>
<gene>
    <name evidence="11" type="primary">upp</name>
    <name evidence="13" type="ORF">JOD17_000530</name>
</gene>
<feature type="binding site" evidence="11">
    <location>
        <position position="200"/>
    </location>
    <ligand>
        <name>5-phospho-alpha-D-ribose 1-diphosphate</name>
        <dbReference type="ChEBI" id="CHEBI:58017"/>
    </ligand>
</feature>
<keyword evidence="8 11" id="KW-0460">Magnesium</keyword>
<evidence type="ECO:0000256" key="3">
    <source>
        <dbReference type="ARBA" id="ARBA00011894"/>
    </source>
</evidence>
<feature type="binding site" evidence="11">
    <location>
        <begin position="131"/>
        <end position="139"/>
    </location>
    <ligand>
        <name>5-phospho-alpha-D-ribose 1-diphosphate</name>
        <dbReference type="ChEBI" id="CHEBI:58017"/>
    </ligand>
</feature>
<feature type="domain" description="Phosphoribosyltransferase" evidence="12">
    <location>
        <begin position="6"/>
        <end position="208"/>
    </location>
</feature>
<feature type="binding site" evidence="11">
    <location>
        <position position="104"/>
    </location>
    <ligand>
        <name>5-phospho-alpha-D-ribose 1-diphosphate</name>
        <dbReference type="ChEBI" id="CHEBI:58017"/>
    </ligand>
</feature>
<dbReference type="CDD" id="cd06223">
    <property type="entry name" value="PRTases_typeI"/>
    <property type="match status" value="1"/>
</dbReference>
<dbReference type="InterPro" id="IPR050054">
    <property type="entry name" value="UPRTase/APRTase"/>
</dbReference>
<evidence type="ECO:0000256" key="9">
    <source>
        <dbReference type="ARBA" id="ARBA00023134"/>
    </source>
</evidence>